<keyword evidence="6" id="KW-1015">Disulfide bond</keyword>
<accession>A0A553R329</accession>
<comment type="similarity">
    <text evidence="2 7">Belongs to the somatotropin/prolactin family.</text>
</comment>
<dbReference type="InterPro" id="IPR001400">
    <property type="entry name" value="Somatotropin/Prolactin"/>
</dbReference>
<dbReference type="PANTHER" id="PTHR11417">
    <property type="entry name" value="SOMATOTROPIN,PROLACTIN"/>
    <property type="match status" value="1"/>
</dbReference>
<comment type="subcellular location">
    <subcellularLocation>
        <location evidence="1 7">Secreted</location>
    </subcellularLocation>
</comment>
<dbReference type="PRINTS" id="PR00836">
    <property type="entry name" value="SOMATOTROPIN"/>
</dbReference>
<name>A0A553R329_9TELE</name>
<evidence type="ECO:0000256" key="3">
    <source>
        <dbReference type="ARBA" id="ARBA00022525"/>
    </source>
</evidence>
<keyword evidence="4 7" id="KW-0372">Hormone</keyword>
<dbReference type="GO" id="GO:0048513">
    <property type="term" value="P:animal organ development"/>
    <property type="evidence" value="ECO:0007669"/>
    <property type="project" value="TreeGrafter"/>
</dbReference>
<evidence type="ECO:0000256" key="5">
    <source>
        <dbReference type="ARBA" id="ARBA00022729"/>
    </source>
</evidence>
<comment type="caution">
    <text evidence="9">The sequence shown here is derived from an EMBL/GenBank/DDBJ whole genome shotgun (WGS) entry which is preliminary data.</text>
</comment>
<evidence type="ECO:0000256" key="2">
    <source>
        <dbReference type="ARBA" id="ARBA00008474"/>
    </source>
</evidence>
<dbReference type="Proteomes" id="UP000316079">
    <property type="component" value="Unassembled WGS sequence"/>
</dbReference>
<dbReference type="SUPFAM" id="SSF47266">
    <property type="entry name" value="4-helical cytokines"/>
    <property type="match status" value="1"/>
</dbReference>
<dbReference type="Gene3D" id="1.20.1250.10">
    <property type="match status" value="1"/>
</dbReference>
<dbReference type="AlphaFoldDB" id="A0A553R329"/>
<dbReference type="EMBL" id="SRMA01025278">
    <property type="protein sequence ID" value="TRY96586.1"/>
    <property type="molecule type" value="Genomic_DNA"/>
</dbReference>
<dbReference type="GO" id="GO:0005615">
    <property type="term" value="C:extracellular space"/>
    <property type="evidence" value="ECO:0007669"/>
    <property type="project" value="TreeGrafter"/>
</dbReference>
<evidence type="ECO:0000313" key="9">
    <source>
        <dbReference type="EMBL" id="TRY96586.1"/>
    </source>
</evidence>
<feature type="signal peptide" evidence="8">
    <location>
        <begin position="1"/>
        <end position="23"/>
    </location>
</feature>
<dbReference type="STRING" id="623744.A0A553R329"/>
<dbReference type="GO" id="GO:0046427">
    <property type="term" value="P:positive regulation of receptor signaling pathway via JAK-STAT"/>
    <property type="evidence" value="ECO:0007669"/>
    <property type="project" value="TreeGrafter"/>
</dbReference>
<keyword evidence="10" id="KW-1185">Reference proteome</keyword>
<gene>
    <name evidence="9" type="ORF">DNTS_007576</name>
</gene>
<dbReference type="OrthoDB" id="9945472at2759"/>
<dbReference type="PANTHER" id="PTHR11417:SF3">
    <property type="entry name" value="SOMATOLACTIN ALPHA ISOFORM X1-RELATED"/>
    <property type="match status" value="1"/>
</dbReference>
<organism evidence="9 10">
    <name type="scientific">Danionella cerebrum</name>
    <dbReference type="NCBI Taxonomy" id="2873325"/>
    <lineage>
        <taxon>Eukaryota</taxon>
        <taxon>Metazoa</taxon>
        <taxon>Chordata</taxon>
        <taxon>Craniata</taxon>
        <taxon>Vertebrata</taxon>
        <taxon>Euteleostomi</taxon>
        <taxon>Actinopterygii</taxon>
        <taxon>Neopterygii</taxon>
        <taxon>Teleostei</taxon>
        <taxon>Ostariophysi</taxon>
        <taxon>Cypriniformes</taxon>
        <taxon>Danionidae</taxon>
        <taxon>Danioninae</taxon>
        <taxon>Danionella</taxon>
    </lineage>
</organism>
<evidence type="ECO:0000313" key="10">
    <source>
        <dbReference type="Proteomes" id="UP000316079"/>
    </source>
</evidence>
<evidence type="ECO:0000256" key="8">
    <source>
        <dbReference type="SAM" id="SignalP"/>
    </source>
</evidence>
<evidence type="ECO:0000256" key="4">
    <source>
        <dbReference type="ARBA" id="ARBA00022702"/>
    </source>
</evidence>
<dbReference type="InterPro" id="IPR009079">
    <property type="entry name" value="4_helix_cytokine-like_core"/>
</dbReference>
<dbReference type="GO" id="GO:0005131">
    <property type="term" value="F:growth hormone receptor binding"/>
    <property type="evidence" value="ECO:0007669"/>
    <property type="project" value="TreeGrafter"/>
</dbReference>
<evidence type="ECO:0000256" key="6">
    <source>
        <dbReference type="ARBA" id="ARBA00023157"/>
    </source>
</evidence>
<dbReference type="GO" id="GO:0045927">
    <property type="term" value="P:positive regulation of growth"/>
    <property type="evidence" value="ECO:0007669"/>
    <property type="project" value="TreeGrafter"/>
</dbReference>
<evidence type="ECO:0008006" key="11">
    <source>
        <dbReference type="Google" id="ProtNLM"/>
    </source>
</evidence>
<dbReference type="InterPro" id="IPR018116">
    <property type="entry name" value="Somatotropin_CS"/>
</dbReference>
<protein>
    <recommendedName>
        <fullName evidence="11">Somatolactin</fullName>
    </recommendedName>
</protein>
<dbReference type="GO" id="GO:0070186">
    <property type="term" value="F:growth hormone activity"/>
    <property type="evidence" value="ECO:0007669"/>
    <property type="project" value="TreeGrafter"/>
</dbReference>
<keyword evidence="3" id="KW-0964">Secreted</keyword>
<feature type="chain" id="PRO_5022072240" description="Somatolactin" evidence="8">
    <location>
        <begin position="24"/>
        <end position="235"/>
    </location>
</feature>
<evidence type="ECO:0000256" key="7">
    <source>
        <dbReference type="RuleBase" id="RU003618"/>
    </source>
</evidence>
<reference evidence="9 10" key="1">
    <citation type="journal article" date="2019" name="Sci. Data">
        <title>Hybrid genome assembly and annotation of Danionella translucida.</title>
        <authorList>
            <person name="Kadobianskyi M."/>
            <person name="Schulze L."/>
            <person name="Schuelke M."/>
            <person name="Judkewitz B."/>
        </authorList>
    </citation>
    <scope>NUCLEOTIDE SEQUENCE [LARGE SCALE GENOMIC DNA]</scope>
    <source>
        <strain evidence="9 10">Bolton</strain>
    </source>
</reference>
<dbReference type="GO" id="GO:0060396">
    <property type="term" value="P:growth hormone receptor signaling pathway"/>
    <property type="evidence" value="ECO:0007669"/>
    <property type="project" value="TreeGrafter"/>
</dbReference>
<dbReference type="GO" id="GO:0031667">
    <property type="term" value="P:response to nutrient levels"/>
    <property type="evidence" value="ECO:0007669"/>
    <property type="project" value="TreeGrafter"/>
</dbReference>
<evidence type="ECO:0000256" key="1">
    <source>
        <dbReference type="ARBA" id="ARBA00004613"/>
    </source>
</evidence>
<dbReference type="PROSITE" id="PS00338">
    <property type="entry name" value="SOMATOTROPIN_2"/>
    <property type="match status" value="1"/>
</dbReference>
<sequence>MKTTTALQVFASLVLCCARAVCAFPVDCQGQMTNGVTCSISLEKLLDRAVQHAELIYRISEETSLLFNEILNGYGGVHLFIPGGAVCAPKTVSVPMSKSEVQQISVGSSTEDRWLLHSILILVQVWIDPLVNLKESLKNYDNPPIGLFSRTEWMVSKLVSLEQGILVLIREILGEGALVLDPHEDKPDSSVTSHIETISRDYSVIYCFRKDAHKMQTFLKFLKCRQMNMENCSFF</sequence>
<proteinExistence type="inferred from homology"/>
<dbReference type="Pfam" id="PF00103">
    <property type="entry name" value="Hormone_1"/>
    <property type="match status" value="1"/>
</dbReference>
<keyword evidence="5 8" id="KW-0732">Signal</keyword>